<feature type="domain" description="Histidine kinase" evidence="5">
    <location>
        <begin position="158"/>
        <end position="372"/>
    </location>
</feature>
<proteinExistence type="predicted"/>
<dbReference type="InterPro" id="IPR005467">
    <property type="entry name" value="His_kinase_dom"/>
</dbReference>
<dbReference type="GO" id="GO:0000155">
    <property type="term" value="F:phosphorelay sensor kinase activity"/>
    <property type="evidence" value="ECO:0007669"/>
    <property type="project" value="InterPro"/>
</dbReference>
<dbReference type="InterPro" id="IPR025751">
    <property type="entry name" value="RsbRD_N_dom"/>
</dbReference>
<dbReference type="EC" id="2.7.13.3" evidence="2"/>
<dbReference type="SMART" id="SM00388">
    <property type="entry name" value="HisKA"/>
    <property type="match status" value="1"/>
</dbReference>
<dbReference type="PROSITE" id="PS50109">
    <property type="entry name" value="HIS_KIN"/>
    <property type="match status" value="1"/>
</dbReference>
<dbReference type="Pfam" id="PF14361">
    <property type="entry name" value="RsbRD_N"/>
    <property type="match status" value="1"/>
</dbReference>
<reference evidence="6" key="1">
    <citation type="submission" date="2016-01" db="EMBL/GenBank/DDBJ databases">
        <authorList>
            <person name="Peeters C."/>
        </authorList>
    </citation>
    <scope>NUCLEOTIDE SEQUENCE [LARGE SCALE GENOMIC DNA]</scope>
    <source>
        <strain evidence="6">LMG 22937</strain>
    </source>
</reference>
<dbReference type="RefSeq" id="WP_087660100.1">
    <property type="nucleotide sequence ID" value="NZ_FCOL02000101.1"/>
</dbReference>
<dbReference type="Proteomes" id="UP000054925">
    <property type="component" value="Unassembled WGS sequence"/>
</dbReference>
<dbReference type="AlphaFoldDB" id="A0A158KRJ3"/>
<dbReference type="InterPro" id="IPR004358">
    <property type="entry name" value="Sig_transdc_His_kin-like_C"/>
</dbReference>
<dbReference type="InterPro" id="IPR036097">
    <property type="entry name" value="HisK_dim/P_sf"/>
</dbReference>
<name>A0A158KRJ3_9BURK</name>
<comment type="catalytic activity">
    <reaction evidence="1">
        <text>ATP + protein L-histidine = ADP + protein N-phospho-L-histidine.</text>
        <dbReference type="EC" id="2.7.13.3"/>
    </reaction>
</comment>
<dbReference type="CDD" id="cd00082">
    <property type="entry name" value="HisKA"/>
    <property type="match status" value="1"/>
</dbReference>
<dbReference type="CDD" id="cd00075">
    <property type="entry name" value="HATPase"/>
    <property type="match status" value="1"/>
</dbReference>
<dbReference type="SUPFAM" id="SSF55874">
    <property type="entry name" value="ATPase domain of HSP90 chaperone/DNA topoisomerase II/histidine kinase"/>
    <property type="match status" value="1"/>
</dbReference>
<dbReference type="OrthoDB" id="8807260at2"/>
<dbReference type="InterPro" id="IPR036890">
    <property type="entry name" value="HATPase_C_sf"/>
</dbReference>
<evidence type="ECO:0000313" key="7">
    <source>
        <dbReference type="Proteomes" id="UP000054925"/>
    </source>
</evidence>
<dbReference type="InterPro" id="IPR003594">
    <property type="entry name" value="HATPase_dom"/>
</dbReference>
<dbReference type="Gene3D" id="3.30.565.10">
    <property type="entry name" value="Histidine kinase-like ATPase, C-terminal domain"/>
    <property type="match status" value="1"/>
</dbReference>
<accession>A0A158KRJ3</accession>
<dbReference type="Gene3D" id="1.10.287.130">
    <property type="match status" value="1"/>
</dbReference>
<dbReference type="EMBL" id="FCOL02000101">
    <property type="protein sequence ID" value="SAL83625.1"/>
    <property type="molecule type" value="Genomic_DNA"/>
</dbReference>
<dbReference type="PRINTS" id="PR00344">
    <property type="entry name" value="BCTRLSENSOR"/>
</dbReference>
<comment type="caution">
    <text evidence="6">The sequence shown here is derived from an EMBL/GenBank/DDBJ whole genome shotgun (WGS) entry which is preliminary data.</text>
</comment>
<dbReference type="PANTHER" id="PTHR43547:SF2">
    <property type="entry name" value="HYBRID SIGNAL TRANSDUCTION HISTIDINE KINASE C"/>
    <property type="match status" value="1"/>
</dbReference>
<evidence type="ECO:0000256" key="1">
    <source>
        <dbReference type="ARBA" id="ARBA00000085"/>
    </source>
</evidence>
<feature type="region of interest" description="Disordered" evidence="4">
    <location>
        <begin position="52"/>
        <end position="74"/>
    </location>
</feature>
<keyword evidence="6" id="KW-0418">Kinase</keyword>
<dbReference type="Pfam" id="PF02518">
    <property type="entry name" value="HATPase_c"/>
    <property type="match status" value="1"/>
</dbReference>
<sequence length="374" mass="40548">MSLSDFIEANLDALVDDWAEFAAQLMCNGQPLTTPELQDSARHMLQKIAADMRTDQSGAEQKAKSRGEGGGGAANVNEVAQEHANDRLDQGFALNDVVAEFRALRATVLRRWQVTSLDPLTALDETVRFNEVIDQALSESIRQFSLRISETRDRFAGILAHDLRSPLGAITNSAELLMRDESLPVQCIKATASIQRSATRMRRMVDDLLDFTRTRLGDTLPISVSPQDAGRLCSNARDEVSASFPQANIEMFFDGDLTGRWDGDRLSQVVINLLVNAIQHGHGAIRLSAQGAGEIVTVSVSNEGKAIPRLVLANIFDPLTRTHSSPEQRGTAAGIGLGLYICKCIAQAHGGSIAVNSANTTTVFTVRLPRAAKN</sequence>
<dbReference type="SUPFAM" id="SSF47384">
    <property type="entry name" value="Homodimeric domain of signal transducing histidine kinase"/>
    <property type="match status" value="1"/>
</dbReference>
<evidence type="ECO:0000256" key="2">
    <source>
        <dbReference type="ARBA" id="ARBA00012438"/>
    </source>
</evidence>
<organism evidence="6 7">
    <name type="scientific">Caballeronia terrestris</name>
    <dbReference type="NCBI Taxonomy" id="1226301"/>
    <lineage>
        <taxon>Bacteria</taxon>
        <taxon>Pseudomonadati</taxon>
        <taxon>Pseudomonadota</taxon>
        <taxon>Betaproteobacteria</taxon>
        <taxon>Burkholderiales</taxon>
        <taxon>Burkholderiaceae</taxon>
        <taxon>Caballeronia</taxon>
    </lineage>
</organism>
<gene>
    <name evidence="6" type="ORF">AWB67_06458</name>
</gene>
<keyword evidence="7" id="KW-1185">Reference proteome</keyword>
<keyword evidence="6" id="KW-0808">Transferase</keyword>
<dbReference type="PANTHER" id="PTHR43547">
    <property type="entry name" value="TWO-COMPONENT HISTIDINE KINASE"/>
    <property type="match status" value="1"/>
</dbReference>
<evidence type="ECO:0000313" key="6">
    <source>
        <dbReference type="EMBL" id="SAL83625.1"/>
    </source>
</evidence>
<dbReference type="Pfam" id="PF00512">
    <property type="entry name" value="HisKA"/>
    <property type="match status" value="1"/>
</dbReference>
<dbReference type="InterPro" id="IPR003661">
    <property type="entry name" value="HisK_dim/P_dom"/>
</dbReference>
<evidence type="ECO:0000259" key="5">
    <source>
        <dbReference type="PROSITE" id="PS50109"/>
    </source>
</evidence>
<keyword evidence="3" id="KW-0597">Phosphoprotein</keyword>
<dbReference type="SMART" id="SM00387">
    <property type="entry name" value="HATPase_c"/>
    <property type="match status" value="1"/>
</dbReference>
<evidence type="ECO:0000256" key="4">
    <source>
        <dbReference type="SAM" id="MobiDB-lite"/>
    </source>
</evidence>
<protein>
    <recommendedName>
        <fullName evidence="2">histidine kinase</fullName>
        <ecNumber evidence="2">2.7.13.3</ecNumber>
    </recommendedName>
</protein>
<evidence type="ECO:0000256" key="3">
    <source>
        <dbReference type="ARBA" id="ARBA00022553"/>
    </source>
</evidence>